<feature type="compositionally biased region" description="Acidic residues" evidence="7">
    <location>
        <begin position="382"/>
        <end position="392"/>
    </location>
</feature>
<dbReference type="Pfam" id="PF01607">
    <property type="entry name" value="CBM_14"/>
    <property type="match status" value="1"/>
</dbReference>
<organism evidence="11 12">
    <name type="scientific">Periplaneta americana</name>
    <name type="common">American cockroach</name>
    <name type="synonym">Blatta americana</name>
    <dbReference type="NCBI Taxonomy" id="6978"/>
    <lineage>
        <taxon>Eukaryota</taxon>
        <taxon>Metazoa</taxon>
        <taxon>Ecdysozoa</taxon>
        <taxon>Arthropoda</taxon>
        <taxon>Hexapoda</taxon>
        <taxon>Insecta</taxon>
        <taxon>Pterygota</taxon>
        <taxon>Neoptera</taxon>
        <taxon>Polyneoptera</taxon>
        <taxon>Dictyoptera</taxon>
        <taxon>Blattodea</taxon>
        <taxon>Blattoidea</taxon>
        <taxon>Blattidae</taxon>
        <taxon>Blattinae</taxon>
        <taxon>Periplaneta</taxon>
    </lineage>
</organism>
<dbReference type="PROSITE" id="PS01095">
    <property type="entry name" value="GH18_1"/>
    <property type="match status" value="1"/>
</dbReference>
<evidence type="ECO:0008006" key="13">
    <source>
        <dbReference type="Google" id="ProtNLM"/>
    </source>
</evidence>
<keyword evidence="8" id="KW-0812">Transmembrane</keyword>
<dbReference type="Pfam" id="PF00704">
    <property type="entry name" value="Glyco_hydro_18"/>
    <property type="match status" value="2"/>
</dbReference>
<feature type="domain" description="GH18" evidence="10">
    <location>
        <begin position="997"/>
        <end position="1154"/>
    </location>
</feature>
<dbReference type="SUPFAM" id="SSF54556">
    <property type="entry name" value="Chitinase insertion domain"/>
    <property type="match status" value="1"/>
</dbReference>
<dbReference type="SMART" id="SM00494">
    <property type="entry name" value="ChtBD2"/>
    <property type="match status" value="1"/>
</dbReference>
<dbReference type="InterPro" id="IPR036508">
    <property type="entry name" value="Chitin-bd_dom_sf"/>
</dbReference>
<keyword evidence="2" id="KW-0147">Chitin-binding</keyword>
<dbReference type="InterPro" id="IPR001223">
    <property type="entry name" value="Glyco_hydro18_cat"/>
</dbReference>
<evidence type="ECO:0000256" key="1">
    <source>
        <dbReference type="ARBA" id="ARBA00009121"/>
    </source>
</evidence>
<evidence type="ECO:0000256" key="8">
    <source>
        <dbReference type="SAM" id="Phobius"/>
    </source>
</evidence>
<feature type="transmembrane region" description="Helical" evidence="8">
    <location>
        <begin position="21"/>
        <end position="40"/>
    </location>
</feature>
<dbReference type="Gene3D" id="2.170.140.10">
    <property type="entry name" value="Chitin binding domain"/>
    <property type="match status" value="1"/>
</dbReference>
<dbReference type="Gene3D" id="3.20.20.80">
    <property type="entry name" value="Glycosidases"/>
    <property type="match status" value="2"/>
</dbReference>
<dbReference type="PROSITE" id="PS50940">
    <property type="entry name" value="CHIT_BIND_II"/>
    <property type="match status" value="1"/>
</dbReference>
<feature type="domain" description="GH18" evidence="10">
    <location>
        <begin position="196"/>
        <end position="567"/>
    </location>
</feature>
<keyword evidence="8" id="KW-0472">Membrane</keyword>
<dbReference type="InterPro" id="IPR001579">
    <property type="entry name" value="Glyco_hydro_18_chit_AS"/>
</dbReference>
<evidence type="ECO:0000256" key="4">
    <source>
        <dbReference type="ARBA" id="ARBA00023157"/>
    </source>
</evidence>
<dbReference type="SUPFAM" id="SSF51445">
    <property type="entry name" value="(Trans)glycosidases"/>
    <property type="match status" value="2"/>
</dbReference>
<dbReference type="PANTHER" id="PTHR11177:SF317">
    <property type="entry name" value="CHITINASE 12-RELATED"/>
    <property type="match status" value="1"/>
</dbReference>
<dbReference type="InterPro" id="IPR029070">
    <property type="entry name" value="Chitinase_insertion_sf"/>
</dbReference>
<dbReference type="InterPro" id="IPR017853">
    <property type="entry name" value="GH"/>
</dbReference>
<evidence type="ECO:0000256" key="5">
    <source>
        <dbReference type="ARBA" id="ARBA00023295"/>
    </source>
</evidence>
<gene>
    <name evidence="11" type="ORF">ANN_19564</name>
</gene>
<reference evidence="11 12" key="1">
    <citation type="journal article" date="2022" name="Allergy">
        <title>Genome assembly and annotation of Periplaneta americana reveal a comprehensive cockroach allergen profile.</title>
        <authorList>
            <person name="Wang L."/>
            <person name="Xiong Q."/>
            <person name="Saelim N."/>
            <person name="Wang L."/>
            <person name="Nong W."/>
            <person name="Wan A.T."/>
            <person name="Shi M."/>
            <person name="Liu X."/>
            <person name="Cao Q."/>
            <person name="Hui J.H.L."/>
            <person name="Sookrung N."/>
            <person name="Leung T.F."/>
            <person name="Tungtrongchitr A."/>
            <person name="Tsui S.K.W."/>
        </authorList>
    </citation>
    <scope>NUCLEOTIDE SEQUENCE [LARGE SCALE GENOMIC DNA]</scope>
    <source>
        <strain evidence="11">PWHHKU_190912</strain>
    </source>
</reference>
<evidence type="ECO:0000313" key="11">
    <source>
        <dbReference type="EMBL" id="KAJ4430971.1"/>
    </source>
</evidence>
<proteinExistence type="inferred from homology"/>
<dbReference type="InterPro" id="IPR050314">
    <property type="entry name" value="Glycosyl_Hydrlase_18"/>
</dbReference>
<sequence>MIFMTLSVKIGFTYLFQIPMWFRIFGLPIVVLALVPSTLLHERTASSRHYPLDDVPTFQRDSVEWIPSYEKPNQRGSHRSSYIEYVFGTRSLPLRAAVESVPRHTASYRSDHRIPLRDAVEQRPYPDLSVNPFDIGWSDVLPSAEQFDSTFAWWREKLFSKEKYISAVTGGSPQSLDPSFKTTHYYGNKVTGMRPYHVVCYVEGWAVYRKEPMRFSTLDVDPFACTHLVYAFATLDPHSFTITPQDEEYDIVKGGYRAMVGLKRVNPQLKVLISVGGWVEGSHKFSHMAASAYVRREFIRSVIHFLDTHGFDGLDLDWEYPELLTLDTYLESFLTPHHILLLIATSIYSERICGDNECEDRVTDVDETGNAENEVEGTGGVEEVDNESDGAEDLGGKPSDKEHFSLLTEELSEVFAPRGWLLSAAVSPSRFRLEDAYDVRRLARNLDFVNLMSFDLHAERDRSADHHAPLLQRKHDTGLNVFYNVDYAVRYWLKKGLPRDKLIVGVPFYGRSFTLANSSLSTPSSPIKGFGKEGYYTQERGFLAYFEICELLEDKSWRKYTDDVGSPYIVKDFSCAAQQLNASQSTHRFSFVNHTIKTVNMPKVRHSVNLKSKLTSYISEFKEDGLSTDNKILFCNLCQCAVSSTQKFLVQQHITTSKHQANKQLNSKQRQLFLTQPTTSNVRSEFNIDLCRSLISADIPLYKLKNKVFREFLEKYTQHTIPDESTLRKTYAPSIYDETIQKIRDEIKDSSIWVSIDETPDKEGRLVGNVVIGLLSEQYSERILLHCDVLEKCNNKTIVKLAMGILWPKGIIKQMKTRYNVIYLYITTSFHFSFKGYTNINVNNLLHITIIICFAVEGDKQPISVWPVFNPPPIPGSPVSVEPDQSNCTGQGYVRDPVNCGVYYLCEWGMKHTYICPDGLHYDSSLNLCNWPHVAGCEGRAPIAEISTESLAVTPTTENSIPKDMCINNGVYEDPTNCRNYYWCQNVVSVFVSEEEYKVVCYFTSWAFYRKGDAKFVPEHVDTRLCTHIIYAYASLDPEELIVKPFDNWADIENNFYQRLTSLHGPRTRGADVKVLLALGGWTDSTGNKYSRLVSDGSARRKFVANVVSYLRRHNFKGLHLDWNYPKCWQSNCNKGPASDKANFAKLIQVHIYD</sequence>
<protein>
    <recommendedName>
        <fullName evidence="13">Chitinase</fullName>
    </recommendedName>
</protein>
<dbReference type="InterPro" id="IPR011583">
    <property type="entry name" value="Chitinase_II/V-like_cat"/>
</dbReference>
<evidence type="ECO:0000256" key="7">
    <source>
        <dbReference type="SAM" id="MobiDB-lite"/>
    </source>
</evidence>
<evidence type="ECO:0000256" key="3">
    <source>
        <dbReference type="ARBA" id="ARBA00022801"/>
    </source>
</evidence>
<feature type="compositionally biased region" description="Acidic residues" evidence="7">
    <location>
        <begin position="366"/>
        <end position="375"/>
    </location>
</feature>
<name>A0ABQ8SBC6_PERAM</name>
<evidence type="ECO:0000259" key="10">
    <source>
        <dbReference type="PROSITE" id="PS51910"/>
    </source>
</evidence>
<evidence type="ECO:0000256" key="2">
    <source>
        <dbReference type="ARBA" id="ARBA00022669"/>
    </source>
</evidence>
<dbReference type="InterPro" id="IPR002557">
    <property type="entry name" value="Chitin-bd_dom"/>
</dbReference>
<accession>A0ABQ8SBC6</accession>
<feature type="domain" description="Chitin-binding type-2" evidence="9">
    <location>
        <begin position="885"/>
        <end position="939"/>
    </location>
</feature>
<dbReference type="PROSITE" id="PS51910">
    <property type="entry name" value="GH18_2"/>
    <property type="match status" value="2"/>
</dbReference>
<evidence type="ECO:0000313" key="12">
    <source>
        <dbReference type="Proteomes" id="UP001148838"/>
    </source>
</evidence>
<dbReference type="EMBL" id="JAJSOF020000031">
    <property type="protein sequence ID" value="KAJ4430971.1"/>
    <property type="molecule type" value="Genomic_DNA"/>
</dbReference>
<dbReference type="SMART" id="SM00636">
    <property type="entry name" value="Glyco_18"/>
    <property type="match status" value="1"/>
</dbReference>
<dbReference type="PANTHER" id="PTHR11177">
    <property type="entry name" value="CHITINASE"/>
    <property type="match status" value="1"/>
</dbReference>
<evidence type="ECO:0000256" key="6">
    <source>
        <dbReference type="RuleBase" id="RU000489"/>
    </source>
</evidence>
<keyword evidence="3 6" id="KW-0378">Hydrolase</keyword>
<keyword evidence="8" id="KW-1133">Transmembrane helix</keyword>
<evidence type="ECO:0000259" key="9">
    <source>
        <dbReference type="PROSITE" id="PS50940"/>
    </source>
</evidence>
<keyword evidence="5 6" id="KW-0326">Glycosidase</keyword>
<feature type="region of interest" description="Disordered" evidence="7">
    <location>
        <begin position="366"/>
        <end position="399"/>
    </location>
</feature>
<keyword evidence="12" id="KW-1185">Reference proteome</keyword>
<dbReference type="Proteomes" id="UP001148838">
    <property type="component" value="Unassembled WGS sequence"/>
</dbReference>
<keyword evidence="4" id="KW-1015">Disulfide bond</keyword>
<comment type="similarity">
    <text evidence="1">Belongs to the glycosyl hydrolase 18 family. Chitinase class II subfamily.</text>
</comment>
<comment type="caution">
    <text evidence="11">The sequence shown here is derived from an EMBL/GenBank/DDBJ whole genome shotgun (WGS) entry which is preliminary data.</text>
</comment>
<dbReference type="SUPFAM" id="SSF57625">
    <property type="entry name" value="Invertebrate chitin-binding proteins"/>
    <property type="match status" value="1"/>
</dbReference>